<gene>
    <name evidence="9" type="ORF">AKO1_005176</name>
</gene>
<evidence type="ECO:0000259" key="8">
    <source>
        <dbReference type="PROSITE" id="PS50115"/>
    </source>
</evidence>
<dbReference type="AlphaFoldDB" id="A0AAW2Z5P6"/>
<dbReference type="PROSITE" id="PS50115">
    <property type="entry name" value="ARFGAP"/>
    <property type="match status" value="1"/>
</dbReference>
<evidence type="ECO:0000313" key="9">
    <source>
        <dbReference type="EMBL" id="KAL0484426.1"/>
    </source>
</evidence>
<reference evidence="9 10" key="1">
    <citation type="submission" date="2024-03" db="EMBL/GenBank/DDBJ databases">
        <title>The Acrasis kona genome and developmental transcriptomes reveal deep origins of eukaryotic multicellular pathways.</title>
        <authorList>
            <person name="Sheikh S."/>
            <person name="Fu C.-J."/>
            <person name="Brown M.W."/>
            <person name="Baldauf S.L."/>
        </authorList>
    </citation>
    <scope>NUCLEOTIDE SEQUENCE [LARGE SCALE GENOMIC DNA]</scope>
    <source>
        <strain evidence="9 10">ATCC MYA-3509</strain>
    </source>
</reference>
<feature type="compositionally biased region" description="Low complexity" evidence="6">
    <location>
        <begin position="442"/>
        <end position="474"/>
    </location>
</feature>
<dbReference type="InterPro" id="IPR011993">
    <property type="entry name" value="PH-like_dom_sf"/>
</dbReference>
<keyword evidence="2" id="KW-0479">Metal-binding</keyword>
<dbReference type="FunFam" id="1.10.220.150:FF:000009">
    <property type="entry name" value="stromal membrane-associated protein 1 isoform X1"/>
    <property type="match status" value="1"/>
</dbReference>
<dbReference type="InterPro" id="IPR038508">
    <property type="entry name" value="ArfGAP_dom_sf"/>
</dbReference>
<keyword evidence="3 5" id="KW-0863">Zinc-finger</keyword>
<dbReference type="GO" id="GO:0005886">
    <property type="term" value="C:plasma membrane"/>
    <property type="evidence" value="ECO:0007669"/>
    <property type="project" value="TreeGrafter"/>
</dbReference>
<keyword evidence="1" id="KW-0343">GTPase activation</keyword>
<evidence type="ECO:0000256" key="2">
    <source>
        <dbReference type="ARBA" id="ARBA00022723"/>
    </source>
</evidence>
<feature type="region of interest" description="Disordered" evidence="6">
    <location>
        <begin position="564"/>
        <end position="590"/>
    </location>
</feature>
<dbReference type="Proteomes" id="UP001431209">
    <property type="component" value="Unassembled WGS sequence"/>
</dbReference>
<dbReference type="Pfam" id="PF00169">
    <property type="entry name" value="PH"/>
    <property type="match status" value="2"/>
</dbReference>
<dbReference type="PROSITE" id="PS50003">
    <property type="entry name" value="PH_DOMAIN"/>
    <property type="match status" value="2"/>
</dbReference>
<evidence type="ECO:0000256" key="6">
    <source>
        <dbReference type="SAM" id="MobiDB-lite"/>
    </source>
</evidence>
<evidence type="ECO:0000313" key="10">
    <source>
        <dbReference type="Proteomes" id="UP001431209"/>
    </source>
</evidence>
<dbReference type="InterPro" id="IPR001849">
    <property type="entry name" value="PH_domain"/>
</dbReference>
<dbReference type="SMART" id="SM00233">
    <property type="entry name" value="PH"/>
    <property type="match status" value="2"/>
</dbReference>
<dbReference type="GO" id="GO:0005096">
    <property type="term" value="F:GTPase activator activity"/>
    <property type="evidence" value="ECO:0007669"/>
    <property type="project" value="UniProtKB-KW"/>
</dbReference>
<feature type="domain" description="PH" evidence="7">
    <location>
        <begin position="258"/>
        <end position="353"/>
    </location>
</feature>
<dbReference type="FunFam" id="2.30.29.30:FF:000286">
    <property type="entry name" value="PH-protein kinase domain containing protein"/>
    <property type="match status" value="1"/>
</dbReference>
<feature type="compositionally biased region" description="Acidic residues" evidence="6">
    <location>
        <begin position="676"/>
        <end position="696"/>
    </location>
</feature>
<dbReference type="SUPFAM" id="SSF50729">
    <property type="entry name" value="PH domain-like"/>
    <property type="match status" value="2"/>
</dbReference>
<dbReference type="InterPro" id="IPR052589">
    <property type="entry name" value="Arf-GAP_dual-PH_domain"/>
</dbReference>
<evidence type="ECO:0000256" key="5">
    <source>
        <dbReference type="PROSITE-ProRule" id="PRU00288"/>
    </source>
</evidence>
<proteinExistence type="predicted"/>
<dbReference type="Gene3D" id="1.10.220.150">
    <property type="entry name" value="Arf GTPase activating protein"/>
    <property type="match status" value="1"/>
</dbReference>
<dbReference type="PRINTS" id="PR00405">
    <property type="entry name" value="REVINTRACTNG"/>
</dbReference>
<sequence>MSNKGEWQVLIQKLRQKPENKCCADCLSNESEWASTNLGVFVCINCSGIHRSLGTHVSKVRSLQLDEWDEKLYNAMYEQGNTKANSYWECNLLPFEKPLAHDPPSFRRRFIVEKYVQKKFVPSAQNTTFKLEREFDQNLVMKNGFLTKQGSKNKNWKRRWSKLSDTKLAYYANVTDSYPKGDCDIESDSMIMFVDELQIDKKNCFAIVSKGRHFYVYTDVEEDMCSWVYHLRAAVYYCNLKKVLNDPRNLLKGGQAKYIEKRGNLRKQGGKFASIKKRYFILKDGKLSYYNSDKDREPIDTVDMKGTKIEEKTNKNAKEYGMILHTDKRQYIMLADTISEQQEWIEALQSVCKSLSEANIIQNKSHAIHDLIMSRMIHGKDRSNSEVSQPSAHSPFMWSTIHFFRSKPCFMEGNPEGASTSRQPSVVRQPTVVRQLSVRTLTPTTNTSTTSTPTTNTPTTGTPTTSTPTTNTPPAKIEATLLQRNVSVMAGSPTGSPISRNPDALRKPKTIITRSATTMVNKQSSPVRVQNDSPLEPIRLPKNNVTTVTSSPINIAQQDPEVASSPLYHKPSSPPVKSYSTPVHQSPKDEVQISEIKLDEKNSKKKIVDNDSKSTMDRMLREDSPVPRPAITSVQLNENSRDDYDMDEFGDLIDDEPAITISQAFKLEEDGRNDYSDEEEPKVDMDYGEYDEEDDDDDIVMNFTTIDIVDRPTIKVKKNSSAEEPVTLRKTTKDKVSTSSFKRMHQNLEGQFRMLGVDIS</sequence>
<feature type="region of interest" description="Disordered" evidence="6">
    <location>
        <begin position="440"/>
        <end position="474"/>
    </location>
</feature>
<dbReference type="PANTHER" id="PTHR46021:SF2">
    <property type="entry name" value="ARF-GAP WITH DUAL PH DOMAIN-CONTAINING PROTEIN 1"/>
    <property type="match status" value="1"/>
</dbReference>
<dbReference type="PANTHER" id="PTHR46021">
    <property type="entry name" value="ARF-GAP WITH DUAL PH DOMAIN-CONTAINING PROTEIN 1-LIKE PROTEIN"/>
    <property type="match status" value="1"/>
</dbReference>
<evidence type="ECO:0000256" key="3">
    <source>
        <dbReference type="ARBA" id="ARBA00022771"/>
    </source>
</evidence>
<organism evidence="9 10">
    <name type="scientific">Acrasis kona</name>
    <dbReference type="NCBI Taxonomy" id="1008807"/>
    <lineage>
        <taxon>Eukaryota</taxon>
        <taxon>Discoba</taxon>
        <taxon>Heterolobosea</taxon>
        <taxon>Tetramitia</taxon>
        <taxon>Eutetramitia</taxon>
        <taxon>Acrasidae</taxon>
        <taxon>Acrasis</taxon>
    </lineage>
</organism>
<dbReference type="GO" id="GO:0005547">
    <property type="term" value="F:phosphatidylinositol-3,4,5-trisphosphate binding"/>
    <property type="evidence" value="ECO:0007669"/>
    <property type="project" value="TreeGrafter"/>
</dbReference>
<evidence type="ECO:0000256" key="4">
    <source>
        <dbReference type="ARBA" id="ARBA00022833"/>
    </source>
</evidence>
<name>A0AAW2Z5P6_9EUKA</name>
<feature type="region of interest" description="Disordered" evidence="6">
    <location>
        <begin position="521"/>
        <end position="540"/>
    </location>
</feature>
<feature type="region of interest" description="Disordered" evidence="6">
    <location>
        <begin position="667"/>
        <end position="696"/>
    </location>
</feature>
<feature type="compositionally biased region" description="Polar residues" evidence="6">
    <location>
        <begin position="521"/>
        <end position="533"/>
    </location>
</feature>
<dbReference type="InterPro" id="IPR001164">
    <property type="entry name" value="ArfGAP_dom"/>
</dbReference>
<dbReference type="CDD" id="cd08204">
    <property type="entry name" value="ArfGap"/>
    <property type="match status" value="1"/>
</dbReference>
<comment type="caution">
    <text evidence="9">The sequence shown here is derived from an EMBL/GenBank/DDBJ whole genome shotgun (WGS) entry which is preliminary data.</text>
</comment>
<dbReference type="SUPFAM" id="SSF57863">
    <property type="entry name" value="ArfGap/RecO-like zinc finger"/>
    <property type="match status" value="1"/>
</dbReference>
<dbReference type="Gene3D" id="2.30.29.30">
    <property type="entry name" value="Pleckstrin-homology domain (PH domain)/Phosphotyrosine-binding domain (PTB)"/>
    <property type="match status" value="2"/>
</dbReference>
<evidence type="ECO:0000259" key="7">
    <source>
        <dbReference type="PROSITE" id="PS50003"/>
    </source>
</evidence>
<evidence type="ECO:0000256" key="1">
    <source>
        <dbReference type="ARBA" id="ARBA00022468"/>
    </source>
</evidence>
<dbReference type="GO" id="GO:0005737">
    <property type="term" value="C:cytoplasm"/>
    <property type="evidence" value="ECO:0007669"/>
    <property type="project" value="TreeGrafter"/>
</dbReference>
<dbReference type="InterPro" id="IPR037278">
    <property type="entry name" value="ARFGAP/RecO"/>
</dbReference>
<dbReference type="EMBL" id="JAOPGA020001042">
    <property type="protein sequence ID" value="KAL0484426.1"/>
    <property type="molecule type" value="Genomic_DNA"/>
</dbReference>
<keyword evidence="10" id="KW-1185">Reference proteome</keyword>
<keyword evidence="4" id="KW-0862">Zinc</keyword>
<accession>A0AAW2Z5P6</accession>
<feature type="domain" description="Arf-GAP" evidence="8">
    <location>
        <begin position="8"/>
        <end position="128"/>
    </location>
</feature>
<dbReference type="SMART" id="SM00105">
    <property type="entry name" value="ArfGap"/>
    <property type="match status" value="1"/>
</dbReference>
<dbReference type="GO" id="GO:0008270">
    <property type="term" value="F:zinc ion binding"/>
    <property type="evidence" value="ECO:0007669"/>
    <property type="project" value="UniProtKB-KW"/>
</dbReference>
<feature type="domain" description="PH" evidence="7">
    <location>
        <begin position="139"/>
        <end position="236"/>
    </location>
</feature>
<dbReference type="Pfam" id="PF01412">
    <property type="entry name" value="ArfGap"/>
    <property type="match status" value="1"/>
</dbReference>
<protein>
    <submittedName>
        <fullName evidence="9">Arf-GAP with dual PH domain-containing protein ADAP1</fullName>
    </submittedName>
</protein>